<comment type="caution">
    <text evidence="1">The sequence shown here is derived from an EMBL/GenBank/DDBJ whole genome shotgun (WGS) entry which is preliminary data.</text>
</comment>
<evidence type="ECO:0000313" key="1">
    <source>
        <dbReference type="EMBL" id="KAJ7649603.1"/>
    </source>
</evidence>
<keyword evidence="2" id="KW-1185">Reference proteome</keyword>
<evidence type="ECO:0000313" key="2">
    <source>
        <dbReference type="Proteomes" id="UP001221757"/>
    </source>
</evidence>
<reference evidence="1" key="1">
    <citation type="submission" date="2023-03" db="EMBL/GenBank/DDBJ databases">
        <title>Massive genome expansion in bonnet fungi (Mycena s.s.) driven by repeated elements and novel gene families across ecological guilds.</title>
        <authorList>
            <consortium name="Lawrence Berkeley National Laboratory"/>
            <person name="Harder C.B."/>
            <person name="Miyauchi S."/>
            <person name="Viragh M."/>
            <person name="Kuo A."/>
            <person name="Thoen E."/>
            <person name="Andreopoulos B."/>
            <person name="Lu D."/>
            <person name="Skrede I."/>
            <person name="Drula E."/>
            <person name="Henrissat B."/>
            <person name="Morin E."/>
            <person name="Kohler A."/>
            <person name="Barry K."/>
            <person name="LaButti K."/>
            <person name="Morin E."/>
            <person name="Salamov A."/>
            <person name="Lipzen A."/>
            <person name="Mereny Z."/>
            <person name="Hegedus B."/>
            <person name="Baldrian P."/>
            <person name="Stursova M."/>
            <person name="Weitz H."/>
            <person name="Taylor A."/>
            <person name="Grigoriev I.V."/>
            <person name="Nagy L.G."/>
            <person name="Martin F."/>
            <person name="Kauserud H."/>
        </authorList>
    </citation>
    <scope>NUCLEOTIDE SEQUENCE</scope>
    <source>
        <strain evidence="1">CBHHK067</strain>
    </source>
</reference>
<dbReference type="EMBL" id="JARKIE010000362">
    <property type="protein sequence ID" value="KAJ7649603.1"/>
    <property type="molecule type" value="Genomic_DNA"/>
</dbReference>
<dbReference type="AlphaFoldDB" id="A0AAD7FY15"/>
<name>A0AAD7FY15_MYCRO</name>
<sequence>MGSGQVLAAWFPRAAGRPLSLTLRCGTDLSGMPPAIFPAISTFQAQLVRLELCLPLQDFQMLNAIGGSFRSVRRISDSLSDSLTEIGIFAAFREIPNFFQRTPGLRELCLGTGFSISTVDAGAGIPPLLTALDLSEPISFEAMLVLVQRFPHLKHLDVYPKNGDPTGSAELLTLSQLHSLNIGFRWIVRPLEAPQSPESQFPLRGFERTLLPLPHFAFGLCAATFALRMLDHGDVEQLQGYLSAFPSLTLQVDNISQGSANFIFECLIDVVFTVPHLRALMISTTGPLDYGPVMLMSLAARYCSAHNPPQD</sequence>
<accession>A0AAD7FY15</accession>
<dbReference type="SUPFAM" id="SSF52047">
    <property type="entry name" value="RNI-like"/>
    <property type="match status" value="1"/>
</dbReference>
<dbReference type="Proteomes" id="UP001221757">
    <property type="component" value="Unassembled WGS sequence"/>
</dbReference>
<gene>
    <name evidence="1" type="ORF">B0H17DRAFT_1147688</name>
</gene>
<organism evidence="1 2">
    <name type="scientific">Mycena rosella</name>
    <name type="common">Pink bonnet</name>
    <name type="synonym">Agaricus rosellus</name>
    <dbReference type="NCBI Taxonomy" id="1033263"/>
    <lineage>
        <taxon>Eukaryota</taxon>
        <taxon>Fungi</taxon>
        <taxon>Dikarya</taxon>
        <taxon>Basidiomycota</taxon>
        <taxon>Agaricomycotina</taxon>
        <taxon>Agaricomycetes</taxon>
        <taxon>Agaricomycetidae</taxon>
        <taxon>Agaricales</taxon>
        <taxon>Marasmiineae</taxon>
        <taxon>Mycenaceae</taxon>
        <taxon>Mycena</taxon>
    </lineage>
</organism>
<protein>
    <submittedName>
        <fullName evidence="1">Uncharacterized protein</fullName>
    </submittedName>
</protein>
<dbReference type="Gene3D" id="3.80.10.10">
    <property type="entry name" value="Ribonuclease Inhibitor"/>
    <property type="match status" value="1"/>
</dbReference>
<proteinExistence type="predicted"/>
<dbReference type="InterPro" id="IPR032675">
    <property type="entry name" value="LRR_dom_sf"/>
</dbReference>